<accession>A0ABW0ATU7</accession>
<evidence type="ECO:0000313" key="3">
    <source>
        <dbReference type="Proteomes" id="UP001596160"/>
    </source>
</evidence>
<reference evidence="3" key="1">
    <citation type="journal article" date="2019" name="Int. J. Syst. Evol. Microbiol.">
        <title>The Global Catalogue of Microorganisms (GCM) 10K type strain sequencing project: providing services to taxonomists for standard genome sequencing and annotation.</title>
        <authorList>
            <consortium name="The Broad Institute Genomics Platform"/>
            <consortium name="The Broad Institute Genome Sequencing Center for Infectious Disease"/>
            <person name="Wu L."/>
            <person name="Ma J."/>
        </authorList>
    </citation>
    <scope>NUCLEOTIDE SEQUENCE [LARGE SCALE GENOMIC DNA]</scope>
    <source>
        <strain evidence="3">PCU 266</strain>
    </source>
</reference>
<keyword evidence="3" id="KW-1185">Reference proteome</keyword>
<dbReference type="RefSeq" id="WP_344479279.1">
    <property type="nucleotide sequence ID" value="NZ_BAAASB010000012.1"/>
</dbReference>
<evidence type="ECO:0000256" key="1">
    <source>
        <dbReference type="SAM" id="MobiDB-lite"/>
    </source>
</evidence>
<feature type="compositionally biased region" description="Basic and acidic residues" evidence="1">
    <location>
        <begin position="1"/>
        <end position="13"/>
    </location>
</feature>
<comment type="caution">
    <text evidence="2">The sequence shown here is derived from an EMBL/GenBank/DDBJ whole genome shotgun (WGS) entry which is preliminary data.</text>
</comment>
<evidence type="ECO:0000313" key="2">
    <source>
        <dbReference type="EMBL" id="MFC5156541.1"/>
    </source>
</evidence>
<organism evidence="2 3">
    <name type="scientific">Streptomyces amakusaensis</name>
    <dbReference type="NCBI Taxonomy" id="67271"/>
    <lineage>
        <taxon>Bacteria</taxon>
        <taxon>Bacillati</taxon>
        <taxon>Actinomycetota</taxon>
        <taxon>Actinomycetes</taxon>
        <taxon>Kitasatosporales</taxon>
        <taxon>Streptomycetaceae</taxon>
        <taxon>Streptomyces</taxon>
    </lineage>
</organism>
<dbReference type="EMBL" id="JBHSKP010000036">
    <property type="protein sequence ID" value="MFC5156541.1"/>
    <property type="molecule type" value="Genomic_DNA"/>
</dbReference>
<sequence length="68" mass="8121">MNPMENEHIQHDIRRPRKDRRPDSTMPGRRRPRPMPQPATAGHHCQPWKPVRPTAQRVHEIELLAEFE</sequence>
<dbReference type="Proteomes" id="UP001596160">
    <property type="component" value="Unassembled WGS sequence"/>
</dbReference>
<proteinExistence type="predicted"/>
<evidence type="ECO:0008006" key="4">
    <source>
        <dbReference type="Google" id="ProtNLM"/>
    </source>
</evidence>
<protein>
    <recommendedName>
        <fullName evidence="4">Transposase</fullName>
    </recommendedName>
</protein>
<gene>
    <name evidence="2" type="ORF">ACFPRH_32990</name>
</gene>
<name>A0ABW0ATU7_9ACTN</name>
<feature type="region of interest" description="Disordered" evidence="1">
    <location>
        <begin position="1"/>
        <end position="51"/>
    </location>
</feature>